<dbReference type="EMBL" id="FRBL01000002">
    <property type="protein sequence ID" value="SHL14643.1"/>
    <property type="molecule type" value="Genomic_DNA"/>
</dbReference>
<dbReference type="OrthoDB" id="9113831at2"/>
<protein>
    <recommendedName>
        <fullName evidence="4">Microcystin-dependent protein</fullName>
    </recommendedName>
</protein>
<reference evidence="2 3" key="1">
    <citation type="submission" date="2016-11" db="EMBL/GenBank/DDBJ databases">
        <authorList>
            <person name="Jaros S."/>
            <person name="Januszkiewicz K."/>
            <person name="Wedrychowicz H."/>
        </authorList>
    </citation>
    <scope>NUCLEOTIDE SEQUENCE [LARGE SCALE GENOMIC DNA]</scope>
    <source>
        <strain evidence="2 3">DSM 27406</strain>
    </source>
</reference>
<keyword evidence="3" id="KW-1185">Reference proteome</keyword>
<sequence>MSKFKFCPDLFLEAIELNRFADFMDQQGFRKNILENSMTFGLIKNERQDPDFLNAKVERDLDTTVGQKTIKIREAKGIDADGNFIFLPETNGIPVPADGNWYWVKLRYQPVYEEQGSVSLAINGDLVGVGTQFTNTLRGLPNFPSRISFPGSRYNKQEYDVLEVIDDLHARVAHPATTTTGIAEFVVEEHLKYRVVGTFTPGAAIPNANKYPFEYDGGTYSLEKELQQNQTPGAPNVGRDFYVARIKAEGGNVIIQDKRVEYWRTKADFNDIVLDPNDNPLIGIESVKWQHPTSPANKNQIQVAWGMRSQNWSVDASFNILTLLGGATGGIYKSTEDFTNGDFNGWRVYFPNGIYRRVISSVKQGLAINLQLDVLNIDDVSVDGGESFMTGEYMLVVPDCDHVIIKCTPDPTDNMGNVEVEYTFPVNTLYGICEVDAYKDPVCNYLITYRYQSQKSYTPYKALPSDDVHGFLSEASFSTGGLLKPVDSRIYQPYTSSETKGYIPVRAAAYSYSHFVGKMDKGDVNGVNVISAFTNTQIMQLQVGKEKIYQYVTGNVTLNDDLYISLSNDGAVEGNRFTIHFDCTALGLSGKNIYIVSNYAGGNPDILKKITTADVWHMLNHDGGIVFNCVFSGNDWCLSANYELQQPFLIAATDGVIGNLFDANGWGKVKGYFGYHLCDGREGTPDLRDRFVLGAGLSYQLGKTGGAATVTLTVGQMPQHRHGLNASGSQSTSGTGTMVQNGKATTPPWDGDQNGAVANAMAKVGENQPHENMPPYYALYYFKKMF</sequence>
<dbReference type="CDD" id="cd22641">
    <property type="entry name" value="C24-like"/>
    <property type="match status" value="1"/>
</dbReference>
<evidence type="ECO:0008006" key="4">
    <source>
        <dbReference type="Google" id="ProtNLM"/>
    </source>
</evidence>
<feature type="region of interest" description="Disordered" evidence="1">
    <location>
        <begin position="721"/>
        <end position="750"/>
    </location>
</feature>
<accession>A0A1M6Y907</accession>
<proteinExistence type="predicted"/>
<evidence type="ECO:0000256" key="1">
    <source>
        <dbReference type="SAM" id="MobiDB-lite"/>
    </source>
</evidence>
<dbReference type="AlphaFoldDB" id="A0A1M6Y907"/>
<dbReference type="RefSeq" id="WP_073078866.1">
    <property type="nucleotide sequence ID" value="NZ_FRBL01000002.1"/>
</dbReference>
<name>A0A1M6Y907_9BACT</name>
<organism evidence="2 3">
    <name type="scientific">Chitinophaga jiangningensis</name>
    <dbReference type="NCBI Taxonomy" id="1419482"/>
    <lineage>
        <taxon>Bacteria</taxon>
        <taxon>Pseudomonadati</taxon>
        <taxon>Bacteroidota</taxon>
        <taxon>Chitinophagia</taxon>
        <taxon>Chitinophagales</taxon>
        <taxon>Chitinophagaceae</taxon>
        <taxon>Chitinophaga</taxon>
    </lineage>
</organism>
<feature type="compositionally biased region" description="Low complexity" evidence="1">
    <location>
        <begin position="727"/>
        <end position="737"/>
    </location>
</feature>
<dbReference type="SUPFAM" id="SSF88874">
    <property type="entry name" value="Receptor-binding domain of short tail fibre protein gp12"/>
    <property type="match status" value="1"/>
</dbReference>
<evidence type="ECO:0000313" key="3">
    <source>
        <dbReference type="Proteomes" id="UP000184420"/>
    </source>
</evidence>
<evidence type="ECO:0000313" key="2">
    <source>
        <dbReference type="EMBL" id="SHL14643.1"/>
    </source>
</evidence>
<dbReference type="Proteomes" id="UP000184420">
    <property type="component" value="Unassembled WGS sequence"/>
</dbReference>
<gene>
    <name evidence="2" type="ORF">SAMN05444266_102205</name>
</gene>
<dbReference type="STRING" id="1419482.SAMN05444266_102205"/>